<reference evidence="1 2" key="1">
    <citation type="submission" date="2014-06" db="EMBL/GenBank/DDBJ databases">
        <title>Whole Genome Sequences of Three Symbiotic Endozoicomonas Bacteria.</title>
        <authorList>
            <person name="Neave M.J."/>
            <person name="Apprill A."/>
            <person name="Voolstra C.R."/>
        </authorList>
    </citation>
    <scope>NUCLEOTIDE SEQUENCE [LARGE SCALE GENOMIC DNA]</scope>
    <source>
        <strain evidence="1 2">DSM 22380</strain>
    </source>
</reference>
<evidence type="ECO:0000313" key="2">
    <source>
        <dbReference type="Proteomes" id="UP000027997"/>
    </source>
</evidence>
<comment type="caution">
    <text evidence="1">The sequence shown here is derived from an EMBL/GenBank/DDBJ whole genome shotgun (WGS) entry which is preliminary data.</text>
</comment>
<dbReference type="Proteomes" id="UP000027997">
    <property type="component" value="Unassembled WGS sequence"/>
</dbReference>
<name>A0A081KEA3_9GAMM</name>
<accession>A0A081KEA3</accession>
<dbReference type="RefSeq" id="WP_020584828.1">
    <property type="nucleotide sequence ID" value="NZ_JOJP01000001.1"/>
</dbReference>
<keyword evidence="2" id="KW-1185">Reference proteome</keyword>
<dbReference type="EMBL" id="JOJP01000001">
    <property type="protein sequence ID" value="KEI72479.1"/>
    <property type="molecule type" value="Genomic_DNA"/>
</dbReference>
<protein>
    <submittedName>
        <fullName evidence="1">Uncharacterized protein</fullName>
    </submittedName>
</protein>
<gene>
    <name evidence="1" type="ORF">GV64_18650</name>
</gene>
<sequence length="232" mass="26076">MLVKGLGLAVCGSWEQGLKENNQEKNSIKQLRNVSSEPDLRGGYKSIETLSKRACSLPALSASKTTSFDKEAAHFSSFFLGAEVVPPRTEPVKQEGWDKLPLSIDASRGKPSPLEDLRFTELLRYRDGENNRHIFWGKLESCSAEEMHGVNALRCDNNGKYEFRAGFYYDDVDSTPIHEKLGVRRKSDQLYVGEIGRFTLAYNALAPGIRRLQAFNISFHYVPSLTWVSPAK</sequence>
<dbReference type="AlphaFoldDB" id="A0A081KEA3"/>
<evidence type="ECO:0000313" key="1">
    <source>
        <dbReference type="EMBL" id="KEI72479.1"/>
    </source>
</evidence>
<proteinExistence type="predicted"/>
<organism evidence="1 2">
    <name type="scientific">Endozoicomonas elysicola</name>
    <dbReference type="NCBI Taxonomy" id="305900"/>
    <lineage>
        <taxon>Bacteria</taxon>
        <taxon>Pseudomonadati</taxon>
        <taxon>Pseudomonadota</taxon>
        <taxon>Gammaproteobacteria</taxon>
        <taxon>Oceanospirillales</taxon>
        <taxon>Endozoicomonadaceae</taxon>
        <taxon>Endozoicomonas</taxon>
    </lineage>
</organism>